<dbReference type="GO" id="GO:0034354">
    <property type="term" value="P:'de novo' NAD+ biosynthetic process from L-tryptophan"/>
    <property type="evidence" value="ECO:0007669"/>
    <property type="project" value="UniProtKB-UniRule"/>
</dbReference>
<protein>
    <recommendedName>
        <fullName evidence="9">Kynurenine 3-monooxygenase</fullName>
        <ecNumber evidence="9">1.14.13.9</ecNumber>
    </recommendedName>
    <alternativeName>
        <fullName evidence="9">Biosynthesis of nicotinic acid protein 4</fullName>
    </alternativeName>
    <alternativeName>
        <fullName evidence="9">Kynurenine 3-hydroxylase</fullName>
    </alternativeName>
</protein>
<dbReference type="PRINTS" id="PR00420">
    <property type="entry name" value="RNGMNOXGNASE"/>
</dbReference>
<evidence type="ECO:0000256" key="8">
    <source>
        <dbReference type="ARBA" id="ARBA00047818"/>
    </source>
</evidence>
<keyword evidence="2 9" id="KW-0285">Flavoprotein</keyword>
<dbReference type="EC" id="1.14.13.9" evidence="9"/>
<dbReference type="AlphaFoldDB" id="A0AAF0FAG1"/>
<dbReference type="GO" id="GO:0043420">
    <property type="term" value="P:anthranilate metabolic process"/>
    <property type="evidence" value="ECO:0007669"/>
    <property type="project" value="UniProtKB-UniRule"/>
</dbReference>
<name>A0AAF0FAG1_9BASI</name>
<dbReference type="InterPro" id="IPR027545">
    <property type="entry name" value="Kynurenine_monooxygenase"/>
</dbReference>
<dbReference type="RefSeq" id="XP_060124260.1">
    <property type="nucleotide sequence ID" value="XM_060268277.1"/>
</dbReference>
<evidence type="ECO:0000256" key="5">
    <source>
        <dbReference type="ARBA" id="ARBA00022857"/>
    </source>
</evidence>
<evidence type="ECO:0000313" key="12">
    <source>
        <dbReference type="Proteomes" id="UP001217754"/>
    </source>
</evidence>
<evidence type="ECO:0000256" key="1">
    <source>
        <dbReference type="ARBA" id="ARBA00001974"/>
    </source>
</evidence>
<dbReference type="GO" id="GO:0005741">
    <property type="term" value="C:mitochondrial outer membrane"/>
    <property type="evidence" value="ECO:0007669"/>
    <property type="project" value="UniProtKB-SubCell"/>
</dbReference>
<organism evidence="11 12">
    <name type="scientific">Malassezia japonica</name>
    <dbReference type="NCBI Taxonomy" id="223818"/>
    <lineage>
        <taxon>Eukaryota</taxon>
        <taxon>Fungi</taxon>
        <taxon>Dikarya</taxon>
        <taxon>Basidiomycota</taxon>
        <taxon>Ustilaginomycotina</taxon>
        <taxon>Malasseziomycetes</taxon>
        <taxon>Malasseziales</taxon>
        <taxon>Malasseziaceae</taxon>
        <taxon>Malassezia</taxon>
    </lineage>
</organism>
<dbReference type="GO" id="GO:0019805">
    <property type="term" value="P:quinolinate biosynthetic process"/>
    <property type="evidence" value="ECO:0007669"/>
    <property type="project" value="UniProtKB-UniRule"/>
</dbReference>
<dbReference type="GO" id="GO:0006569">
    <property type="term" value="P:L-tryptophan catabolic process"/>
    <property type="evidence" value="ECO:0007669"/>
    <property type="project" value="UniProtKB-UniRule"/>
</dbReference>
<evidence type="ECO:0000256" key="7">
    <source>
        <dbReference type="ARBA" id="ARBA00023033"/>
    </source>
</evidence>
<dbReference type="GO" id="GO:0004502">
    <property type="term" value="F:kynurenine 3-monooxygenase activity"/>
    <property type="evidence" value="ECO:0007669"/>
    <property type="project" value="UniProtKB-UniRule"/>
</dbReference>
<reference evidence="11" key="1">
    <citation type="submission" date="2023-03" db="EMBL/GenBank/DDBJ databases">
        <title>Mating type loci evolution in Malassezia.</title>
        <authorList>
            <person name="Coelho M.A."/>
        </authorList>
    </citation>
    <scope>NUCLEOTIDE SEQUENCE</scope>
    <source>
        <strain evidence="11">CBS 9431</strain>
    </source>
</reference>
<keyword evidence="9" id="KW-0472">Membrane</keyword>
<dbReference type="Proteomes" id="UP001217754">
    <property type="component" value="Chromosome 9"/>
</dbReference>
<keyword evidence="12" id="KW-1185">Reference proteome</keyword>
<evidence type="ECO:0000259" key="10">
    <source>
        <dbReference type="Pfam" id="PF01494"/>
    </source>
</evidence>
<comment type="cofactor">
    <cofactor evidence="1 9">
        <name>FAD</name>
        <dbReference type="ChEBI" id="CHEBI:57692"/>
    </cofactor>
</comment>
<dbReference type="InterPro" id="IPR002938">
    <property type="entry name" value="FAD-bd"/>
</dbReference>
<feature type="domain" description="FAD-binding" evidence="10">
    <location>
        <begin position="4"/>
        <end position="361"/>
    </location>
</feature>
<keyword evidence="9" id="KW-0496">Mitochondrion</keyword>
<gene>
    <name evidence="9 11" type="primary">BNA4</name>
    <name evidence="11" type="ORF">MJAP1_004360</name>
</gene>
<keyword evidence="3 9" id="KW-0662">Pyridine nucleotide biosynthesis</keyword>
<accession>A0AAF0FAG1</accession>
<evidence type="ECO:0000256" key="9">
    <source>
        <dbReference type="HAMAP-Rule" id="MF_03018"/>
    </source>
</evidence>
<keyword evidence="9" id="KW-1000">Mitochondrion outer membrane</keyword>
<evidence type="ECO:0000256" key="4">
    <source>
        <dbReference type="ARBA" id="ARBA00022827"/>
    </source>
</evidence>
<dbReference type="InterPro" id="IPR036188">
    <property type="entry name" value="FAD/NAD-bd_sf"/>
</dbReference>
<evidence type="ECO:0000256" key="6">
    <source>
        <dbReference type="ARBA" id="ARBA00023002"/>
    </source>
</evidence>
<dbReference type="GeneID" id="85228011"/>
<keyword evidence="4 9" id="KW-0274">FAD</keyword>
<dbReference type="SUPFAM" id="SSF51905">
    <property type="entry name" value="FAD/NAD(P)-binding domain"/>
    <property type="match status" value="1"/>
</dbReference>
<dbReference type="EMBL" id="CP119966">
    <property type="protein sequence ID" value="WFD41363.1"/>
    <property type="molecule type" value="Genomic_DNA"/>
</dbReference>
<keyword evidence="7 9" id="KW-0503">Monooxygenase</keyword>
<comment type="function">
    <text evidence="9">Catalyzes the hydroxylation of L-kynurenine (L-Kyn) to form 3-hydroxy-L-kynurenine (L-3OHKyn). Required for synthesis of quinolinic acid.</text>
</comment>
<proteinExistence type="inferred from homology"/>
<dbReference type="HAMAP" id="MF_01971">
    <property type="entry name" value="Kynurenine_monooxygenase"/>
    <property type="match status" value="1"/>
</dbReference>
<evidence type="ECO:0000313" key="11">
    <source>
        <dbReference type="EMBL" id="WFD41363.1"/>
    </source>
</evidence>
<dbReference type="PANTHER" id="PTHR46028:SF2">
    <property type="entry name" value="KYNURENINE 3-MONOOXYGENASE"/>
    <property type="match status" value="1"/>
</dbReference>
<sequence length="474" mass="52346">MDATSIAVVGAGPVGCLAAVHLAQRGFKVALYESRSEASFTGASKAQRSINLAVSVRGITALAAVPHQSTDKKSKSLVELVLEGVVPMSARMIHSLENGETKLVRQEYSPDGECINSFDRAKLNLLLLKQATSHTNVQAHFEHTFVNAQRARDDATTTLSFYIAGAADPKKYEHSLVLGCDGMNSAVRAKVGPYARINSTHEYIDSGYVELRIPQAPSPSSHWVNWKMDPSCLHIWPKHDYMLIALPNGDGSFTSTLFAPFALFDEHLRDERSALAFFQANFPDALQAMDEKELLHQVTSQRPSPLGTVQCDPMHAGAAVVLLGDAAHAMVPFYGQGLNCGLEDVRIFMQELDAALKQHGSLDKAKGFALSSYTATRCNDVRAIQLLAQENYTEMRSKVVNRGYLLRKWLDGLLTRWLPTGWWQSLYVMVTFSNLGYATARNREMSQRCILKRVGQFAIASVVLVVASQQWVQW</sequence>
<comment type="pathway">
    <text evidence="9">Cofactor biosynthesis; NAD(+) biosynthesis; quinolinate from L-kynurenine: step 1/3.</text>
</comment>
<keyword evidence="6 9" id="KW-0560">Oxidoreductase</keyword>
<comment type="subcellular location">
    <subcellularLocation>
        <location evidence="9">Mitochondrion outer membrane</location>
    </subcellularLocation>
</comment>
<evidence type="ECO:0000256" key="3">
    <source>
        <dbReference type="ARBA" id="ARBA00022642"/>
    </source>
</evidence>
<dbReference type="GO" id="GO:0070189">
    <property type="term" value="P:kynurenine metabolic process"/>
    <property type="evidence" value="ECO:0007669"/>
    <property type="project" value="TreeGrafter"/>
</dbReference>
<keyword evidence="5 9" id="KW-0521">NADP</keyword>
<dbReference type="Pfam" id="PF01494">
    <property type="entry name" value="FAD_binding_3"/>
    <property type="match status" value="1"/>
</dbReference>
<comment type="catalytic activity">
    <reaction evidence="8 9">
        <text>L-kynurenine + NADPH + O2 + H(+) = 3-hydroxy-L-kynurenine + NADP(+) + H2O</text>
        <dbReference type="Rhea" id="RHEA:20545"/>
        <dbReference type="ChEBI" id="CHEBI:15377"/>
        <dbReference type="ChEBI" id="CHEBI:15378"/>
        <dbReference type="ChEBI" id="CHEBI:15379"/>
        <dbReference type="ChEBI" id="CHEBI:57783"/>
        <dbReference type="ChEBI" id="CHEBI:57959"/>
        <dbReference type="ChEBI" id="CHEBI:58125"/>
        <dbReference type="ChEBI" id="CHEBI:58349"/>
        <dbReference type="EC" id="1.14.13.9"/>
    </reaction>
</comment>
<dbReference type="GO" id="GO:0071949">
    <property type="term" value="F:FAD binding"/>
    <property type="evidence" value="ECO:0007669"/>
    <property type="project" value="InterPro"/>
</dbReference>
<evidence type="ECO:0000256" key="2">
    <source>
        <dbReference type="ARBA" id="ARBA00022630"/>
    </source>
</evidence>
<dbReference type="Gene3D" id="3.50.50.60">
    <property type="entry name" value="FAD/NAD(P)-binding domain"/>
    <property type="match status" value="1"/>
</dbReference>
<dbReference type="PANTHER" id="PTHR46028">
    <property type="entry name" value="KYNURENINE 3-MONOOXYGENASE"/>
    <property type="match status" value="1"/>
</dbReference>
<comment type="similarity">
    <text evidence="9">Belongs to the aromatic-ring hydroxylase family. KMO subfamily.</text>
</comment>